<dbReference type="InterPro" id="IPR001304">
    <property type="entry name" value="C-type_lectin-like"/>
</dbReference>
<dbReference type="SMART" id="SM00034">
    <property type="entry name" value="CLECT"/>
    <property type="match status" value="1"/>
</dbReference>
<dbReference type="PROSITE" id="PS50041">
    <property type="entry name" value="C_TYPE_LECTIN_2"/>
    <property type="match status" value="1"/>
</dbReference>
<dbReference type="PROSITE" id="PS00615">
    <property type="entry name" value="C_TYPE_LECTIN_1"/>
    <property type="match status" value="1"/>
</dbReference>
<evidence type="ECO:0000259" key="3">
    <source>
        <dbReference type="PROSITE" id="PS50041"/>
    </source>
</evidence>
<feature type="chain" id="PRO_5027932209" evidence="2">
    <location>
        <begin position="22"/>
        <end position="217"/>
    </location>
</feature>
<dbReference type="InterPro" id="IPR018378">
    <property type="entry name" value="C-type_lectin_CS"/>
</dbReference>
<dbReference type="Pfam" id="PF00059">
    <property type="entry name" value="Lectin_C"/>
    <property type="match status" value="1"/>
</dbReference>
<dbReference type="FunCoup" id="A0A6P7FBP6">
    <property type="interactions" value="75"/>
</dbReference>
<dbReference type="PANTHER" id="PTHR22803">
    <property type="entry name" value="MANNOSE, PHOSPHOLIPASE, LECTIN RECEPTOR RELATED"/>
    <property type="match status" value="1"/>
</dbReference>
<keyword evidence="2" id="KW-0732">Signal</keyword>
<feature type="domain" description="C-type lectin" evidence="3">
    <location>
        <begin position="48"/>
        <end position="170"/>
    </location>
</feature>
<dbReference type="InterPro" id="IPR016187">
    <property type="entry name" value="CTDL_fold"/>
</dbReference>
<protein>
    <submittedName>
        <fullName evidence="4">Perlucin-like isoform X1</fullName>
    </submittedName>
</protein>
<dbReference type="Gene3D" id="3.10.100.10">
    <property type="entry name" value="Mannose-Binding Protein A, subunit A"/>
    <property type="match status" value="1"/>
</dbReference>
<keyword evidence="1" id="KW-1015">Disulfide bond</keyword>
<sequence>MSSCVFVCAFFVIVASSSVTAENGNATLVFDTFENLTDKVPSLKLIHFGRKSYYIGDIFKGNFYHAEQFCRYHGMNLVNIESKAEMHFLEDAILETGDPALHYWMSGTRLPDQERWISFTSARGMSYFNWSPGEPNNAFKNEYCIEMRFVDKELKWNDVGCTAEFNFICEATWTHDCQNLYDYLIKHDMDLKNITDIIDTKLNNNQYKTDNDSVQAQ</sequence>
<accession>A0A6P7FBP6</accession>
<name>A0A6P7FBP6_DIAVI</name>
<dbReference type="KEGG" id="dvv:114328628"/>
<gene>
    <name evidence="4" type="primary">LOC114328628</name>
</gene>
<feature type="signal peptide" evidence="2">
    <location>
        <begin position="1"/>
        <end position="21"/>
    </location>
</feature>
<evidence type="ECO:0000256" key="2">
    <source>
        <dbReference type="SAM" id="SignalP"/>
    </source>
</evidence>
<dbReference type="OrthoDB" id="6755816at2759"/>
<dbReference type="InterPro" id="IPR016186">
    <property type="entry name" value="C-type_lectin-like/link_sf"/>
</dbReference>
<dbReference type="AlphaFoldDB" id="A0A6P7FBP6"/>
<organism evidence="4">
    <name type="scientific">Diabrotica virgifera virgifera</name>
    <name type="common">western corn rootworm</name>
    <dbReference type="NCBI Taxonomy" id="50390"/>
    <lineage>
        <taxon>Eukaryota</taxon>
        <taxon>Metazoa</taxon>
        <taxon>Ecdysozoa</taxon>
        <taxon>Arthropoda</taxon>
        <taxon>Hexapoda</taxon>
        <taxon>Insecta</taxon>
        <taxon>Pterygota</taxon>
        <taxon>Neoptera</taxon>
        <taxon>Endopterygota</taxon>
        <taxon>Coleoptera</taxon>
        <taxon>Polyphaga</taxon>
        <taxon>Cucujiformia</taxon>
        <taxon>Chrysomeloidea</taxon>
        <taxon>Chrysomelidae</taxon>
        <taxon>Galerucinae</taxon>
        <taxon>Diabroticina</taxon>
        <taxon>Diabroticites</taxon>
        <taxon>Diabrotica</taxon>
    </lineage>
</organism>
<dbReference type="SUPFAM" id="SSF56436">
    <property type="entry name" value="C-type lectin-like"/>
    <property type="match status" value="1"/>
</dbReference>
<reference evidence="4" key="1">
    <citation type="submission" date="2025-08" db="UniProtKB">
        <authorList>
            <consortium name="RefSeq"/>
        </authorList>
    </citation>
    <scope>IDENTIFICATION</scope>
    <source>
        <tissue evidence="4">Whole insect</tissue>
    </source>
</reference>
<dbReference type="InterPro" id="IPR050111">
    <property type="entry name" value="C-type_lectin/snaclec_domain"/>
</dbReference>
<dbReference type="RefSeq" id="XP_028133334.1">
    <property type="nucleotide sequence ID" value="XM_028277533.1"/>
</dbReference>
<dbReference type="CDD" id="cd00037">
    <property type="entry name" value="CLECT"/>
    <property type="match status" value="1"/>
</dbReference>
<proteinExistence type="predicted"/>
<dbReference type="InParanoid" id="A0A6P7FBP6"/>
<evidence type="ECO:0000313" key="4">
    <source>
        <dbReference type="RefSeq" id="XP_028133334.1"/>
    </source>
</evidence>
<evidence type="ECO:0000256" key="1">
    <source>
        <dbReference type="ARBA" id="ARBA00023157"/>
    </source>
</evidence>